<dbReference type="GO" id="GO:0008312">
    <property type="term" value="F:7S RNA binding"/>
    <property type="evidence" value="ECO:0007669"/>
    <property type="project" value="InterPro"/>
</dbReference>
<comment type="similarity">
    <text evidence="3 9">Belongs to the SRP72 family.</text>
</comment>
<keyword evidence="5 9" id="KW-0963">Cytoplasm</keyword>
<name>A0A0X8HTV2_9SACH</name>
<keyword evidence="6" id="KW-0256">Endoplasmic reticulum</keyword>
<evidence type="ECO:0000256" key="6">
    <source>
        <dbReference type="ARBA" id="ARBA00022824"/>
    </source>
</evidence>
<dbReference type="InterPro" id="IPR013699">
    <property type="entry name" value="Signal_recog_part_SRP72_RNA-bd"/>
</dbReference>
<dbReference type="GO" id="GO:0006614">
    <property type="term" value="P:SRP-dependent cotranslational protein targeting to membrane"/>
    <property type="evidence" value="ECO:0007669"/>
    <property type="project" value="UniProtKB-UniRule"/>
</dbReference>
<dbReference type="STRING" id="45286.A0A0X8HTV2"/>
<dbReference type="EMBL" id="CP014245">
    <property type="protein sequence ID" value="AMD21374.1"/>
    <property type="molecule type" value="Genomic_DNA"/>
</dbReference>
<keyword evidence="8 9" id="KW-0687">Ribonucleoprotein</keyword>
<keyword evidence="12" id="KW-1185">Reference proteome</keyword>
<dbReference type="PANTHER" id="PTHR14094:SF9">
    <property type="entry name" value="SIGNAL RECOGNITION PARTICLE SUBUNIT SRP72"/>
    <property type="match status" value="1"/>
</dbReference>
<gene>
    <name evidence="11" type="ORF">AW171_hschr53324</name>
</gene>
<dbReference type="Pfam" id="PF08492">
    <property type="entry name" value="SRP72"/>
    <property type="match status" value="1"/>
</dbReference>
<dbReference type="Gene3D" id="1.25.40.10">
    <property type="entry name" value="Tetratricopeptide repeat domain"/>
    <property type="match status" value="1"/>
</dbReference>
<protein>
    <recommendedName>
        <fullName evidence="4 9">Signal recognition particle subunit SRP72</fullName>
    </recommendedName>
</protein>
<reference evidence="11 12" key="1">
    <citation type="submission" date="2016-01" db="EMBL/GenBank/DDBJ databases">
        <title>Genome sequence of the yeast Holleya sinecauda.</title>
        <authorList>
            <person name="Dietrich F.S."/>
        </authorList>
    </citation>
    <scope>NUCLEOTIDE SEQUENCE [LARGE SCALE GENOMIC DNA]</scope>
    <source>
        <strain evidence="11 12">ATCC 58844</strain>
    </source>
</reference>
<dbReference type="PIRSF" id="PIRSF038922">
    <property type="entry name" value="SRP72"/>
    <property type="match status" value="1"/>
</dbReference>
<dbReference type="GO" id="GO:0043022">
    <property type="term" value="F:ribosome binding"/>
    <property type="evidence" value="ECO:0007669"/>
    <property type="project" value="TreeGrafter"/>
</dbReference>
<dbReference type="OrthoDB" id="5421607at2759"/>
<feature type="domain" description="Signal recognition particle SRP72 subunit RNA-binding" evidence="10">
    <location>
        <begin position="542"/>
        <end position="582"/>
    </location>
</feature>
<sequence>MTNKDLCSLLKDLDVYSENNEQSKISNACLKLLNMGCSNAEDVLKKCIIALVKQDQYQNIPKLFEQYSEFANDVEKFGLLKLYTYYRSNSVELFEKLWHELVPNTEELLQNDSFTGSDRALLHVRAQFCYKTRNYRESLAIYQALSRTNQDQYDSGFELACNELAALSVLSDVPVSSGIDVPSYELLLNEAIAHSLANNLDEALQVLERASGLASAEGDESNLQLIMLQIAYVKQRLGQNKESKRILLKLLTEVPSSSSLVPIIKTNLKSMEELSKYDSKCNLPLVLRELDVKRITSMNAEKYSPYQWDQLQSNIILLKLFSNASIKSKSNMLSQAISKYSTLIDNVALEPYKVQAKRLFRFMVKTIAGNSLNNKTFGLLLISMQLQLKVKNLNSAIILGEQYWNKLIESSTMNQQARVISYILLSMYEIGYRSHSTQLHLDRVVETFSIEAAGEVYEFWKFIGFTLLGHRRLEDAKKIFSALINVQPSDRLVRIVANDDDFAIAFEDSSNIEDLVADVDVEDLIKKGCTPFITNQKSVKASLNKVTKKKRVSKNKLPQNFDPNRTPDPERWLPLKDRTNYKQKKKLTKITQGGAMNKKIEQSLDITKQKKGKGKKA</sequence>
<dbReference type="GO" id="GO:0005783">
    <property type="term" value="C:endoplasmic reticulum"/>
    <property type="evidence" value="ECO:0007669"/>
    <property type="project" value="UniProtKB-SubCell"/>
</dbReference>
<evidence type="ECO:0000256" key="1">
    <source>
        <dbReference type="ARBA" id="ARBA00004240"/>
    </source>
</evidence>
<keyword evidence="7 9" id="KW-0733">Signal recognition particle</keyword>
<dbReference type="SUPFAM" id="SSF48452">
    <property type="entry name" value="TPR-like"/>
    <property type="match status" value="1"/>
</dbReference>
<evidence type="ECO:0000259" key="10">
    <source>
        <dbReference type="Pfam" id="PF08492"/>
    </source>
</evidence>
<evidence type="ECO:0000256" key="7">
    <source>
        <dbReference type="ARBA" id="ARBA00023135"/>
    </source>
</evidence>
<evidence type="ECO:0000256" key="2">
    <source>
        <dbReference type="ARBA" id="ARBA00004496"/>
    </source>
</evidence>
<organism evidence="11 12">
    <name type="scientific">Eremothecium sinecaudum</name>
    <dbReference type="NCBI Taxonomy" id="45286"/>
    <lineage>
        <taxon>Eukaryota</taxon>
        <taxon>Fungi</taxon>
        <taxon>Dikarya</taxon>
        <taxon>Ascomycota</taxon>
        <taxon>Saccharomycotina</taxon>
        <taxon>Saccharomycetes</taxon>
        <taxon>Saccharomycetales</taxon>
        <taxon>Saccharomycetaceae</taxon>
        <taxon>Eremothecium</taxon>
    </lineage>
</organism>
<proteinExistence type="inferred from homology"/>
<dbReference type="GO" id="GO:0005786">
    <property type="term" value="C:signal recognition particle, endoplasmic reticulum targeting"/>
    <property type="evidence" value="ECO:0007669"/>
    <property type="project" value="UniProtKB-UniRule"/>
</dbReference>
<evidence type="ECO:0000256" key="9">
    <source>
        <dbReference type="PIRNR" id="PIRNR038922"/>
    </source>
</evidence>
<evidence type="ECO:0000256" key="4">
    <source>
        <dbReference type="ARBA" id="ARBA00018350"/>
    </source>
</evidence>
<dbReference type="GeneID" id="28724663"/>
<evidence type="ECO:0000313" key="12">
    <source>
        <dbReference type="Proteomes" id="UP000243052"/>
    </source>
</evidence>
<dbReference type="PANTHER" id="PTHR14094">
    <property type="entry name" value="SIGNAL RECOGNITION PARTICLE 72"/>
    <property type="match status" value="1"/>
</dbReference>
<accession>A0A0X8HTV2</accession>
<comment type="function">
    <text evidence="9">Component of the signal recognition particle (SRP) complex, a ribonucleoprotein complex that mediates the cotranslational targeting of secretory and membrane proteins to the endoplasmic reticulum (ER).</text>
</comment>
<evidence type="ECO:0000256" key="8">
    <source>
        <dbReference type="ARBA" id="ARBA00023274"/>
    </source>
</evidence>
<dbReference type="RefSeq" id="XP_017988370.1">
    <property type="nucleotide sequence ID" value="XM_018132881.1"/>
</dbReference>
<dbReference type="InterPro" id="IPR026270">
    <property type="entry name" value="SRP72"/>
</dbReference>
<comment type="subcellular location">
    <subcellularLocation>
        <location evidence="2 9">Cytoplasm</location>
    </subcellularLocation>
    <subcellularLocation>
        <location evidence="1">Endoplasmic reticulum</location>
    </subcellularLocation>
</comment>
<evidence type="ECO:0000256" key="3">
    <source>
        <dbReference type="ARBA" id="ARBA00007676"/>
    </source>
</evidence>
<dbReference type="InterPro" id="IPR011990">
    <property type="entry name" value="TPR-like_helical_dom_sf"/>
</dbReference>
<evidence type="ECO:0000256" key="5">
    <source>
        <dbReference type="ARBA" id="ARBA00022490"/>
    </source>
</evidence>
<evidence type="ECO:0000313" key="11">
    <source>
        <dbReference type="EMBL" id="AMD21374.1"/>
    </source>
</evidence>
<dbReference type="AlphaFoldDB" id="A0A0X8HTV2"/>
<dbReference type="Proteomes" id="UP000243052">
    <property type="component" value="Chromosome v"/>
</dbReference>